<dbReference type="SUPFAM" id="SSF48452">
    <property type="entry name" value="TPR-like"/>
    <property type="match status" value="1"/>
</dbReference>
<name>A0AAJ2NNW1_ALKPS</name>
<dbReference type="SUPFAM" id="SSF116965">
    <property type="entry name" value="Hypothetical protein MPN330"/>
    <property type="match status" value="1"/>
</dbReference>
<dbReference type="Gene3D" id="1.25.40.10">
    <property type="entry name" value="Tetratricopeptide repeat domain"/>
    <property type="match status" value="1"/>
</dbReference>
<sequence>MDGKKTNKKDTNVILYPGLVKRLIEKGMDALKAKDATAAYNHFLTAEQYEPDHPQVRFGKVLSLVELGRLEEAVTHTSALLNEGIGEYYDNLQVHISLLVQLGHYQEVVDMLEAVLSENNVPAQFAESFYQLLHFSRQMIDDSVLLANIDDETMNESQDDEQSVIQEISNDLKSGSIEIQWKALQVLKDRPYNDALEVLVTYIEDSQKDLLLRSFALEILHTKNYHAEVYIKKSTKEQKVIPSQLKAVNEQPFAVEVKEALQDSLEHKDPLLKEMAEQIGGLHLFAWYPFIPTPENASLWAAVYHLLASERLGLDESISEIADLYSTDDEALEKRAREVAKLEEKVFEAYTHFMQ</sequence>
<dbReference type="EMBL" id="JAWJAY010000002">
    <property type="protein sequence ID" value="MDV2885834.1"/>
    <property type="molecule type" value="Genomic_DNA"/>
</dbReference>
<reference evidence="1" key="1">
    <citation type="submission" date="2023-10" db="EMBL/GenBank/DDBJ databases">
        <title>Screening of Alkalihalophilus pseudofirmusBZ-TG-HK211 and Its Alleviation of Salt Stress on Rapeseed Growth.</title>
        <authorList>
            <person name="Zhao B."/>
            <person name="Guo T."/>
        </authorList>
    </citation>
    <scope>NUCLEOTIDE SEQUENCE</scope>
    <source>
        <strain evidence="1">BZ-TG-HK211</strain>
    </source>
</reference>
<dbReference type="RefSeq" id="WP_323466841.1">
    <property type="nucleotide sequence ID" value="NZ_CP144224.1"/>
</dbReference>
<comment type="caution">
    <text evidence="1">The sequence shown here is derived from an EMBL/GenBank/DDBJ whole genome shotgun (WGS) entry which is preliminary data.</text>
</comment>
<gene>
    <name evidence="1" type="ORF">RYX45_11645</name>
</gene>
<protein>
    <submittedName>
        <fullName evidence="1">Uncharacterized protein</fullName>
    </submittedName>
</protein>
<dbReference type="InterPro" id="IPR011990">
    <property type="entry name" value="TPR-like_helical_dom_sf"/>
</dbReference>
<accession>A0AAJ2NNW1</accession>
<proteinExistence type="predicted"/>
<organism evidence="1 2">
    <name type="scientific">Alkalihalophilus pseudofirmus</name>
    <name type="common">Bacillus pseudofirmus</name>
    <dbReference type="NCBI Taxonomy" id="79885"/>
    <lineage>
        <taxon>Bacteria</taxon>
        <taxon>Bacillati</taxon>
        <taxon>Bacillota</taxon>
        <taxon>Bacilli</taxon>
        <taxon>Bacillales</taxon>
        <taxon>Bacillaceae</taxon>
        <taxon>Alkalihalophilus</taxon>
    </lineage>
</organism>
<evidence type="ECO:0000313" key="2">
    <source>
        <dbReference type="Proteomes" id="UP001285636"/>
    </source>
</evidence>
<dbReference type="Proteomes" id="UP001285636">
    <property type="component" value="Unassembled WGS sequence"/>
</dbReference>
<evidence type="ECO:0000313" key="1">
    <source>
        <dbReference type="EMBL" id="MDV2885834.1"/>
    </source>
</evidence>
<dbReference type="AlphaFoldDB" id="A0AAJ2NNW1"/>